<name>A0A266NAS1_9PSED</name>
<dbReference type="OrthoDB" id="3196789at2"/>
<accession>A0A266NAS1</accession>
<dbReference type="GO" id="GO:0003677">
    <property type="term" value="F:DNA binding"/>
    <property type="evidence" value="ECO:0007669"/>
    <property type="project" value="InterPro"/>
</dbReference>
<proteinExistence type="predicted"/>
<sequence length="112" mass="11977">MYISDGVGDRLREERDRLGLNQTDFGAKGGVSRGTQKAYELGANSPDLRYLAALEGAGVDIQYVLSGSRALLSEQVLDETETTVIENFRALSESDKASVLRLTNALAGSPAV</sequence>
<dbReference type="Pfam" id="PF01381">
    <property type="entry name" value="HTH_3"/>
    <property type="match status" value="1"/>
</dbReference>
<evidence type="ECO:0000313" key="2">
    <source>
        <dbReference type="EMBL" id="OZY58885.1"/>
    </source>
</evidence>
<dbReference type="SUPFAM" id="SSF47413">
    <property type="entry name" value="lambda repressor-like DNA-binding domains"/>
    <property type="match status" value="1"/>
</dbReference>
<dbReference type="Proteomes" id="UP000215788">
    <property type="component" value="Unassembled WGS sequence"/>
</dbReference>
<comment type="caution">
    <text evidence="2">The sequence shown here is derived from an EMBL/GenBank/DDBJ whole genome shotgun (WGS) entry which is preliminary data.</text>
</comment>
<gene>
    <name evidence="2" type="ORF">CJF39_14190</name>
</gene>
<dbReference type="SMART" id="SM00530">
    <property type="entry name" value="HTH_XRE"/>
    <property type="match status" value="1"/>
</dbReference>
<dbReference type="CDD" id="cd00093">
    <property type="entry name" value="HTH_XRE"/>
    <property type="match status" value="1"/>
</dbReference>
<dbReference type="EMBL" id="NQKI01000021">
    <property type="protein sequence ID" value="OZY58885.1"/>
    <property type="molecule type" value="Genomic_DNA"/>
</dbReference>
<dbReference type="Gene3D" id="1.10.260.40">
    <property type="entry name" value="lambda repressor-like DNA-binding domains"/>
    <property type="match status" value="1"/>
</dbReference>
<evidence type="ECO:0000259" key="1">
    <source>
        <dbReference type="PROSITE" id="PS50943"/>
    </source>
</evidence>
<dbReference type="InterPro" id="IPR010982">
    <property type="entry name" value="Lambda_DNA-bd_dom_sf"/>
</dbReference>
<dbReference type="AlphaFoldDB" id="A0A266NAS1"/>
<dbReference type="InterPro" id="IPR001387">
    <property type="entry name" value="Cro/C1-type_HTH"/>
</dbReference>
<protein>
    <submittedName>
        <fullName evidence="2">Transcriptional regulator</fullName>
    </submittedName>
</protein>
<reference evidence="2 3" key="1">
    <citation type="submission" date="2017-08" db="EMBL/GenBank/DDBJ databases">
        <title>Genomic and metabolic characterisation of spoilage-associated Pseudomonas species.</title>
        <authorList>
            <person name="Stanborough T."/>
            <person name="Fegan N."/>
            <person name="Powell S.M."/>
            <person name="Singh T."/>
            <person name="Tamplin M.L."/>
            <person name="Chandry P.S."/>
        </authorList>
    </citation>
    <scope>NUCLEOTIDE SEQUENCE [LARGE SCALE GENOMIC DNA]</scope>
    <source>
        <strain evidence="2 3">L1802</strain>
    </source>
</reference>
<dbReference type="PROSITE" id="PS50943">
    <property type="entry name" value="HTH_CROC1"/>
    <property type="match status" value="1"/>
</dbReference>
<feature type="domain" description="HTH cro/C1-type" evidence="1">
    <location>
        <begin position="11"/>
        <end position="64"/>
    </location>
</feature>
<evidence type="ECO:0000313" key="3">
    <source>
        <dbReference type="Proteomes" id="UP000215788"/>
    </source>
</evidence>
<organism evidence="2 3">
    <name type="scientific">Pseudomonas lundensis</name>
    <dbReference type="NCBI Taxonomy" id="86185"/>
    <lineage>
        <taxon>Bacteria</taxon>
        <taxon>Pseudomonadati</taxon>
        <taxon>Pseudomonadota</taxon>
        <taxon>Gammaproteobacteria</taxon>
        <taxon>Pseudomonadales</taxon>
        <taxon>Pseudomonadaceae</taxon>
        <taxon>Pseudomonas</taxon>
    </lineage>
</organism>
<dbReference type="RefSeq" id="WP_094994001.1">
    <property type="nucleotide sequence ID" value="NZ_NQKI01000021.1"/>
</dbReference>